<proteinExistence type="inferred from homology"/>
<dbReference type="NCBIfam" id="TIGR01711">
    <property type="entry name" value="gspJ"/>
    <property type="match status" value="1"/>
</dbReference>
<evidence type="ECO:0000313" key="12">
    <source>
        <dbReference type="EMBL" id="MDV2079135.1"/>
    </source>
</evidence>
<dbReference type="PANTHER" id="PTHR39583:SF2">
    <property type="entry name" value="TYPE II SECRETION SYSTEM PROTEIN J"/>
    <property type="match status" value="1"/>
</dbReference>
<dbReference type="RefSeq" id="WP_316973755.1">
    <property type="nucleotide sequence ID" value="NZ_JAWIIJ010000006.1"/>
</dbReference>
<evidence type="ECO:0000256" key="10">
    <source>
        <dbReference type="SAM" id="MobiDB-lite"/>
    </source>
</evidence>
<reference evidence="12 13" key="1">
    <citation type="submission" date="2023-10" db="EMBL/GenBank/DDBJ databases">
        <title>Characteristics and mechanism of a salt-tolerant marine origin heterotrophic nitrifying- aerobic denitrifying bacteria Marinobacter xestospongiae HN1.</title>
        <authorList>
            <person name="Qi R."/>
        </authorList>
    </citation>
    <scope>NUCLEOTIDE SEQUENCE [LARGE SCALE GENOMIC DNA]</scope>
    <source>
        <strain evidence="12 13">HN1</strain>
    </source>
</reference>
<organism evidence="12 13">
    <name type="scientific">Marinobacter xestospongiae</name>
    <dbReference type="NCBI Taxonomy" id="994319"/>
    <lineage>
        <taxon>Bacteria</taxon>
        <taxon>Pseudomonadati</taxon>
        <taxon>Pseudomonadota</taxon>
        <taxon>Gammaproteobacteria</taxon>
        <taxon>Pseudomonadales</taxon>
        <taxon>Marinobacteraceae</taxon>
        <taxon>Marinobacter</taxon>
    </lineage>
</organism>
<comment type="similarity">
    <text evidence="2">Belongs to the GSP J family.</text>
</comment>
<dbReference type="Gene3D" id="3.10.610.10">
    <property type="entry name" value="GSPII I/J protein-like"/>
    <property type="match status" value="1"/>
</dbReference>
<protein>
    <recommendedName>
        <fullName evidence="3">Type II secretion system protein J</fullName>
    </recommendedName>
</protein>
<dbReference type="Pfam" id="PF07963">
    <property type="entry name" value="N_methyl"/>
    <property type="match status" value="1"/>
</dbReference>
<dbReference type="EMBL" id="JAWIIJ010000006">
    <property type="protein sequence ID" value="MDV2079135.1"/>
    <property type="molecule type" value="Genomic_DNA"/>
</dbReference>
<evidence type="ECO:0000256" key="7">
    <source>
        <dbReference type="ARBA" id="ARBA00022692"/>
    </source>
</evidence>
<evidence type="ECO:0000256" key="1">
    <source>
        <dbReference type="ARBA" id="ARBA00004377"/>
    </source>
</evidence>
<evidence type="ECO:0000256" key="8">
    <source>
        <dbReference type="ARBA" id="ARBA00022989"/>
    </source>
</evidence>
<feature type="compositionally biased region" description="Acidic residues" evidence="10">
    <location>
        <begin position="232"/>
        <end position="244"/>
    </location>
</feature>
<evidence type="ECO:0000256" key="6">
    <source>
        <dbReference type="ARBA" id="ARBA00022519"/>
    </source>
</evidence>
<name>A0ABU3VXX3_9GAMM</name>
<dbReference type="NCBIfam" id="TIGR02532">
    <property type="entry name" value="IV_pilin_GFxxxE"/>
    <property type="match status" value="1"/>
</dbReference>
<dbReference type="Pfam" id="PF11612">
    <property type="entry name" value="T2SSJ"/>
    <property type="match status" value="1"/>
</dbReference>
<evidence type="ECO:0000256" key="3">
    <source>
        <dbReference type="ARBA" id="ARBA00021539"/>
    </source>
</evidence>
<comment type="caution">
    <text evidence="12">The sequence shown here is derived from an EMBL/GenBank/DDBJ whole genome shotgun (WGS) entry which is preliminary data.</text>
</comment>
<feature type="region of interest" description="Disordered" evidence="10">
    <location>
        <begin position="225"/>
        <end position="255"/>
    </location>
</feature>
<dbReference type="Gene3D" id="2.10.70.20">
    <property type="entry name" value="gspk-gspi-gspj complex like domains"/>
    <property type="match status" value="1"/>
</dbReference>
<evidence type="ECO:0000313" key="13">
    <source>
        <dbReference type="Proteomes" id="UP001269819"/>
    </source>
</evidence>
<dbReference type="InterPro" id="IPR051621">
    <property type="entry name" value="T2SS_protein_J"/>
</dbReference>
<keyword evidence="8 11" id="KW-1133">Transmembrane helix</keyword>
<evidence type="ECO:0000256" key="11">
    <source>
        <dbReference type="SAM" id="Phobius"/>
    </source>
</evidence>
<keyword evidence="4" id="KW-1003">Cell membrane</keyword>
<accession>A0ABU3VXX3</accession>
<gene>
    <name evidence="12" type="primary">gspJ</name>
    <name evidence="12" type="ORF">RYS15_10570</name>
</gene>
<dbReference type="Proteomes" id="UP001269819">
    <property type="component" value="Unassembled WGS sequence"/>
</dbReference>
<feature type="transmembrane region" description="Helical" evidence="11">
    <location>
        <begin position="17"/>
        <end position="40"/>
    </location>
</feature>
<dbReference type="PANTHER" id="PTHR39583">
    <property type="entry name" value="TYPE II SECRETION SYSTEM PROTEIN J-RELATED"/>
    <property type="match status" value="1"/>
</dbReference>
<dbReference type="InterPro" id="IPR012902">
    <property type="entry name" value="N_methyl_site"/>
</dbReference>
<keyword evidence="6" id="KW-0997">Cell inner membrane</keyword>
<evidence type="ECO:0000256" key="4">
    <source>
        <dbReference type="ARBA" id="ARBA00022475"/>
    </source>
</evidence>
<keyword evidence="13" id="KW-1185">Reference proteome</keyword>
<dbReference type="InterPro" id="IPR010055">
    <property type="entry name" value="T2SS_protein-GspJ"/>
</dbReference>
<dbReference type="InterPro" id="IPR045584">
    <property type="entry name" value="Pilin-like"/>
</dbReference>
<evidence type="ECO:0000256" key="2">
    <source>
        <dbReference type="ARBA" id="ARBA00011084"/>
    </source>
</evidence>
<keyword evidence="9 11" id="KW-0472">Membrane</keyword>
<comment type="subcellular location">
    <subcellularLocation>
        <location evidence="1">Cell inner membrane</location>
        <topology evidence="1">Single-pass membrane protein</topology>
    </subcellularLocation>
</comment>
<keyword evidence="7 11" id="KW-0812">Transmembrane</keyword>
<keyword evidence="5" id="KW-0488">Methylation</keyword>
<evidence type="ECO:0000256" key="5">
    <source>
        <dbReference type="ARBA" id="ARBA00022481"/>
    </source>
</evidence>
<sequence>MAIVQPPRPRQPGQGGFTLMEVLIAVSITAVIGLGIWQVLSGVITSRDRVDAVADEFDGLQRALLLMERDITQAVNRTSRNIYGDTEPALTSRNEQFDLILTRQGWRNPLGTRRSELQRVAYEYTGEELRRRFWLTVDLGQEDNSRDQLLLEQVKQLEFEFLDSNNNWVESWPTQEMLNNAMTSGMAALSLPRAIRIRLEHERFGDIERLFVLPEFDQVAVQRFIRDSQSSGDDDDGDGDDDGRGDDGTAAEGAQ</sequence>
<evidence type="ECO:0000256" key="9">
    <source>
        <dbReference type="ARBA" id="ARBA00023136"/>
    </source>
</evidence>
<dbReference type="SUPFAM" id="SSF54523">
    <property type="entry name" value="Pili subunits"/>
    <property type="match status" value="1"/>
</dbReference>